<proteinExistence type="predicted"/>
<dbReference type="EMBL" id="VOSL01000025">
    <property type="protein sequence ID" value="TXD39767.1"/>
    <property type="molecule type" value="Genomic_DNA"/>
</dbReference>
<dbReference type="RefSeq" id="WP_146973546.1">
    <property type="nucleotide sequence ID" value="NZ_VOSL01000025.1"/>
</dbReference>
<dbReference type="InterPro" id="IPR000639">
    <property type="entry name" value="Epox_hydrolase-like"/>
</dbReference>
<keyword evidence="2" id="KW-0378">Hydrolase</keyword>
<sequence length="286" mass="31428">MMSAHAELKSVTARGLTIRYRELGQGPPVLLIHGWPTSSFVWRNVMPYIGVSCRAVAIDLPGFGGSDKPLNLTYDMAFYGSVLEEFCDLVGIGPTLSLVVHDIGGPIGLHWAMGSSYRLERLAVLNTLLYPDLSLMVRAFLLACRTPGLSRFLATPWSLRQTLRFGVRNQTCIDQRACDGVCTPYPDRPSRKALMRTLNDLDTDAFSDIVAWLPALNIPVQIIHGAGDRILPKMGQTAARLLRDLPQARLHTFEHCGHFLQEEAPDEVGALLSAFFKQPTPSSAAG</sequence>
<dbReference type="Gene3D" id="3.40.50.1820">
    <property type="entry name" value="alpha/beta hydrolase"/>
    <property type="match status" value="1"/>
</dbReference>
<dbReference type="Pfam" id="PF12697">
    <property type="entry name" value="Abhydrolase_6"/>
    <property type="match status" value="1"/>
</dbReference>
<dbReference type="AlphaFoldDB" id="A0A5C6XED2"/>
<organism evidence="2 3">
    <name type="scientific">Lujinxingia vulgaris</name>
    <dbReference type="NCBI Taxonomy" id="2600176"/>
    <lineage>
        <taxon>Bacteria</taxon>
        <taxon>Deltaproteobacteria</taxon>
        <taxon>Bradymonadales</taxon>
        <taxon>Lujinxingiaceae</taxon>
        <taxon>Lujinxingia</taxon>
    </lineage>
</organism>
<dbReference type="SUPFAM" id="SSF53474">
    <property type="entry name" value="alpha/beta-Hydrolases"/>
    <property type="match status" value="1"/>
</dbReference>
<dbReference type="InterPro" id="IPR029058">
    <property type="entry name" value="AB_hydrolase_fold"/>
</dbReference>
<dbReference type="PRINTS" id="PR00111">
    <property type="entry name" value="ABHYDROLASE"/>
</dbReference>
<accession>A0A5C6XED2</accession>
<dbReference type="PANTHER" id="PTHR46438:SF11">
    <property type="entry name" value="LIPASE-RELATED"/>
    <property type="match status" value="1"/>
</dbReference>
<name>A0A5C6XED2_9DELT</name>
<dbReference type="Proteomes" id="UP000321046">
    <property type="component" value="Unassembled WGS sequence"/>
</dbReference>
<feature type="domain" description="AB hydrolase-1" evidence="1">
    <location>
        <begin position="29"/>
        <end position="268"/>
    </location>
</feature>
<dbReference type="PANTHER" id="PTHR46438">
    <property type="entry name" value="ALPHA/BETA-HYDROLASES SUPERFAMILY PROTEIN"/>
    <property type="match status" value="1"/>
</dbReference>
<evidence type="ECO:0000313" key="3">
    <source>
        <dbReference type="Proteomes" id="UP000321046"/>
    </source>
</evidence>
<reference evidence="2 3" key="1">
    <citation type="submission" date="2019-08" db="EMBL/GenBank/DDBJ databases">
        <title>Bradymonadales sp. TMQ2.</title>
        <authorList>
            <person name="Liang Q."/>
        </authorList>
    </citation>
    <scope>NUCLEOTIDE SEQUENCE [LARGE SCALE GENOMIC DNA]</scope>
    <source>
        <strain evidence="2 3">TMQ2</strain>
    </source>
</reference>
<dbReference type="PRINTS" id="PR00412">
    <property type="entry name" value="EPOXHYDRLASE"/>
</dbReference>
<evidence type="ECO:0000313" key="2">
    <source>
        <dbReference type="EMBL" id="TXD39767.1"/>
    </source>
</evidence>
<gene>
    <name evidence="2" type="ORF">FRC96_05710</name>
</gene>
<dbReference type="OrthoDB" id="5342129at2"/>
<evidence type="ECO:0000259" key="1">
    <source>
        <dbReference type="Pfam" id="PF12697"/>
    </source>
</evidence>
<protein>
    <submittedName>
        <fullName evidence="2">Alpha/beta fold hydrolase</fullName>
    </submittedName>
</protein>
<dbReference type="GO" id="GO:0016787">
    <property type="term" value="F:hydrolase activity"/>
    <property type="evidence" value="ECO:0007669"/>
    <property type="project" value="UniProtKB-KW"/>
</dbReference>
<dbReference type="InterPro" id="IPR000073">
    <property type="entry name" value="AB_hydrolase_1"/>
</dbReference>
<comment type="caution">
    <text evidence="2">The sequence shown here is derived from an EMBL/GenBank/DDBJ whole genome shotgun (WGS) entry which is preliminary data.</text>
</comment>